<dbReference type="Pfam" id="PF13196">
    <property type="entry name" value="DUF4012"/>
    <property type="match status" value="1"/>
</dbReference>
<evidence type="ECO:0000313" key="4">
    <source>
        <dbReference type="Proteomes" id="UP000604241"/>
    </source>
</evidence>
<dbReference type="RefSeq" id="WP_191780129.1">
    <property type="nucleotide sequence ID" value="NZ_JACSQV010000002.1"/>
</dbReference>
<feature type="region of interest" description="Disordered" evidence="1">
    <location>
        <begin position="1"/>
        <end position="36"/>
    </location>
</feature>
<protein>
    <submittedName>
        <fullName evidence="3">DUF4012 domain-containing protein</fullName>
    </submittedName>
</protein>
<evidence type="ECO:0000256" key="1">
    <source>
        <dbReference type="SAM" id="MobiDB-lite"/>
    </source>
</evidence>
<gene>
    <name evidence="3" type="ORF">H9657_02775</name>
</gene>
<keyword evidence="2" id="KW-0812">Transmembrane</keyword>
<evidence type="ECO:0000313" key="3">
    <source>
        <dbReference type="EMBL" id="MBD7917200.1"/>
    </source>
</evidence>
<reference evidence="3 4" key="1">
    <citation type="submission" date="2020-08" db="EMBL/GenBank/DDBJ databases">
        <title>A Genomic Blueprint of the Chicken Gut Microbiome.</title>
        <authorList>
            <person name="Gilroy R."/>
            <person name="Ravi A."/>
            <person name="Getino M."/>
            <person name="Pursley I."/>
            <person name="Horton D.L."/>
            <person name="Alikhan N.-F."/>
            <person name="Baker D."/>
            <person name="Gharbi K."/>
            <person name="Hall N."/>
            <person name="Watson M."/>
            <person name="Adriaenssens E.M."/>
            <person name="Foster-Nyarko E."/>
            <person name="Jarju S."/>
            <person name="Secka A."/>
            <person name="Antonio M."/>
            <person name="Oren A."/>
            <person name="Chaudhuri R."/>
            <person name="La Ragione R.M."/>
            <person name="Hildebrand F."/>
            <person name="Pallen M.J."/>
        </authorList>
    </citation>
    <scope>NUCLEOTIDE SEQUENCE [LARGE SCALE GENOMIC DNA]</scope>
    <source>
        <strain evidence="3 4">Sa3CUA2</strain>
    </source>
</reference>
<keyword evidence="4" id="KW-1185">Reference proteome</keyword>
<dbReference type="EMBL" id="JACSQV010000002">
    <property type="protein sequence ID" value="MBD7917200.1"/>
    <property type="molecule type" value="Genomic_DNA"/>
</dbReference>
<accession>A0ABR8Q9U5</accession>
<evidence type="ECO:0000256" key="2">
    <source>
        <dbReference type="SAM" id="Phobius"/>
    </source>
</evidence>
<comment type="caution">
    <text evidence="3">The sequence shown here is derived from an EMBL/GenBank/DDBJ whole genome shotgun (WGS) entry which is preliminary data.</text>
</comment>
<sequence length="614" mass="62258">MTGATGATIELDDGDDADDGSRVAPDGAEPGPVDPGAAATGRRHLVSRVAVVVLVLVLLAAGWVAFRAWQAASALQDARALLGDVELDASSVGTVTDALPELRAATGRAAAASSDPVWRAAEALPWAGDQLEAVRVVSTSLDDVVTDALPAVTDLRALVDGGLRLPDGRFDVDALRDVAARVSTAATTASAAHAAVAALDPDALVGPLAGPVRQVQDALARIDGSLGPAGDVAGVLPGMLGADGPRTYLVLALNTAELRAAGGIVGTVVAVRADDGAVTIVDRRSTLDLWALPDPVLPLTSEELDTWGVRLGRWIQNSVLTPDFPRTAELVAARWAHSVGGTVDGVVATDPVAVAGLVGATGGGPDPGGGVLDADGLVDALLRDSYQRYTDPAVADAYFGEVAESLVAAVGAGAGDPQELLLAGRRAVDERRVRIWSAHPEEQERLGATVAGGAFTSSDLFAGQPGLFLDDATQGKLGAYLSTSVTFRDATCTGPAPSVDVVLGLDFRPPAGVEAWGVFVTGVPGPDVPLGTLLTTVSVWSARGAPPLVTTRDGEPVTGLVTTVAGRTVQQVASRLAPGQTQEVVVTVPLDDGAVTLWSTPTLTSPGAVTFTCG</sequence>
<feature type="transmembrane region" description="Helical" evidence="2">
    <location>
        <begin position="49"/>
        <end position="69"/>
    </location>
</feature>
<keyword evidence="2" id="KW-0472">Membrane</keyword>
<dbReference type="InterPro" id="IPR025101">
    <property type="entry name" value="DUF4012"/>
</dbReference>
<keyword evidence="2" id="KW-1133">Transmembrane helix</keyword>
<organism evidence="3 4">
    <name type="scientific">Cellulomonas avistercoris</name>
    <dbReference type="NCBI Taxonomy" id="2762242"/>
    <lineage>
        <taxon>Bacteria</taxon>
        <taxon>Bacillati</taxon>
        <taxon>Actinomycetota</taxon>
        <taxon>Actinomycetes</taxon>
        <taxon>Micrococcales</taxon>
        <taxon>Cellulomonadaceae</taxon>
        <taxon>Cellulomonas</taxon>
    </lineage>
</organism>
<dbReference type="Proteomes" id="UP000604241">
    <property type="component" value="Unassembled WGS sequence"/>
</dbReference>
<proteinExistence type="predicted"/>
<name>A0ABR8Q9U5_9CELL</name>